<comment type="caution">
    <text evidence="1">The sequence shown here is derived from an EMBL/GenBank/DDBJ whole genome shotgun (WGS) entry which is preliminary data.</text>
</comment>
<accession>A0ACC2X0I5</accession>
<gene>
    <name evidence="1" type="ORF">QFC24_006446</name>
</gene>
<keyword evidence="2" id="KW-1185">Reference proteome</keyword>
<protein>
    <submittedName>
        <fullName evidence="1">Uncharacterized protein</fullName>
    </submittedName>
</protein>
<dbReference type="Proteomes" id="UP001234202">
    <property type="component" value="Unassembled WGS sequence"/>
</dbReference>
<evidence type="ECO:0000313" key="1">
    <source>
        <dbReference type="EMBL" id="KAJ9117352.1"/>
    </source>
</evidence>
<evidence type="ECO:0000313" key="2">
    <source>
        <dbReference type="Proteomes" id="UP001234202"/>
    </source>
</evidence>
<dbReference type="EMBL" id="JASBWV010000032">
    <property type="protein sequence ID" value="KAJ9117352.1"/>
    <property type="molecule type" value="Genomic_DNA"/>
</dbReference>
<name>A0ACC2X0I5_9TREE</name>
<proteinExistence type="predicted"/>
<sequence length="841" mass="94848">MSRIAQYQLLSSESKAFKKRLDLKVASSLTASGLAFEFPNARRDLLPAHNEAPSSLAVSFGDLDAFLSLGKIDDIPSLCAFAVNSFQLIDTSNPETAEPVHFDQEILRKFPSQFNGRGEYQHPSEESLKDVKLAIHQALTAGTAVFHVKEIAKAERRPTPRHFAIGLYGLQRLVSPPKDIPGKSTPYAVVFDGSRTAGRQPWDQMRRHKKKTPPETADHSHILDVIIGAFEAVAEECSATKGNTRVSFVRTTMPVPVQAVPETAYLHSCLNASCASVMRTSILALCDSQASHSLYRDPDTSKTSLDEFWEASKNAFRLSTMWSLNLFDWDCSSASQLYQMKSRRMRGDGLPTQGDLLLYDQFYRALFINVYGDVEERGVTVTPCSNVGKMLSGTRNLSDSMLEEVELIYMEQDENAPVVSNTMVDATSLAQILSTPQRRFLLNQFMTTREFLFRIGIRRKLQEYLELFERHTLGRQSSSEQILIQSRAEAGALALYVGMLCVTLHLLDQSDAAVAMLDISRREKMVDDLLDLALACLRSADWVAKPTLSFVQACILLGPVMCSRGMIEDHLFLLQDAIDAGRKLEIDQIKGIASEDHHLLPWERHIRMMVWFNLVENITFYAFEFENAVSLPVLKDCFDIADIDDERIASLSHAQAVVVGDTPSGNAYTDTTFIRHRLRMFRCLRVFLEKAVLDDNLHLHQERINQHDVLSMQTELLKISLDESVWERNTRGMSSGVNLAIEKLTLFNARHAFICRYGSIYAHREYGNISFEYVCLANTDVVPSLFGREIASAMLKSLESLELEDQNRTLIPATLLFWPISYGEELDEERGVHFLKQGFMH</sequence>
<reference evidence="1" key="1">
    <citation type="submission" date="2023-04" db="EMBL/GenBank/DDBJ databases">
        <title>Draft Genome sequencing of Naganishia species isolated from polar environments using Oxford Nanopore Technology.</title>
        <authorList>
            <person name="Leo P."/>
            <person name="Venkateswaran K."/>
        </authorList>
    </citation>
    <scope>NUCLEOTIDE SEQUENCE</scope>
    <source>
        <strain evidence="1">DBVPG 5303</strain>
    </source>
</reference>
<organism evidence="1 2">
    <name type="scientific">Naganishia onofrii</name>
    <dbReference type="NCBI Taxonomy" id="1851511"/>
    <lineage>
        <taxon>Eukaryota</taxon>
        <taxon>Fungi</taxon>
        <taxon>Dikarya</taxon>
        <taxon>Basidiomycota</taxon>
        <taxon>Agaricomycotina</taxon>
        <taxon>Tremellomycetes</taxon>
        <taxon>Filobasidiales</taxon>
        <taxon>Filobasidiaceae</taxon>
        <taxon>Naganishia</taxon>
    </lineage>
</organism>